<organism evidence="1 2">
    <name type="scientific">Flavobacterium hiemivividum</name>
    <dbReference type="NCBI Taxonomy" id="2541734"/>
    <lineage>
        <taxon>Bacteria</taxon>
        <taxon>Pseudomonadati</taxon>
        <taxon>Bacteroidota</taxon>
        <taxon>Flavobacteriia</taxon>
        <taxon>Flavobacteriales</taxon>
        <taxon>Flavobacteriaceae</taxon>
        <taxon>Flavobacterium</taxon>
    </lineage>
</organism>
<dbReference type="RefSeq" id="WP_132108153.1">
    <property type="nucleotide sequence ID" value="NZ_SMFO01000001.1"/>
</dbReference>
<keyword evidence="2" id="KW-1185">Reference proteome</keyword>
<dbReference type="AlphaFoldDB" id="A0A4R5D7H9"/>
<protein>
    <recommendedName>
        <fullName evidence="3">Nicotinate-nucleotide adenylyltransferase</fullName>
    </recommendedName>
</protein>
<dbReference type="Proteomes" id="UP000294597">
    <property type="component" value="Unassembled WGS sequence"/>
</dbReference>
<evidence type="ECO:0000313" key="2">
    <source>
        <dbReference type="Proteomes" id="UP000294597"/>
    </source>
</evidence>
<gene>
    <name evidence="1" type="ORF">E0F98_00475</name>
</gene>
<name>A0A4R5D7H9_9FLAO</name>
<reference evidence="1 2" key="1">
    <citation type="submission" date="2019-03" db="EMBL/GenBank/DDBJ databases">
        <title>Flavobacterium TSA-D2 sp. nov., isolated from arctic soil.</title>
        <authorList>
            <person name="Chaudhary D.K."/>
        </authorList>
    </citation>
    <scope>NUCLEOTIDE SEQUENCE [LARGE SCALE GENOMIC DNA]</scope>
    <source>
        <strain evidence="1 2">TSA-D2</strain>
    </source>
</reference>
<sequence>MKTFVITLLFLGLTFSSYSQEKKTKQDNEQGLMKVEELPAVVIKRVGTDFSIYIPDNNPDKDIRNVEQQFIAYDIGKDYEGYENYLVLMKTTNGSLSATYNEKGKLIRVVENYENILLPNEVIYSIYKKYPGYTIVNDKFLYTQEDGDIMKKQYNVKINNGKKTMRLTVRPNGEILKAR</sequence>
<evidence type="ECO:0008006" key="3">
    <source>
        <dbReference type="Google" id="ProtNLM"/>
    </source>
</evidence>
<proteinExistence type="predicted"/>
<dbReference type="Gene3D" id="3.10.450.360">
    <property type="match status" value="1"/>
</dbReference>
<comment type="caution">
    <text evidence="1">The sequence shown here is derived from an EMBL/GenBank/DDBJ whole genome shotgun (WGS) entry which is preliminary data.</text>
</comment>
<dbReference type="EMBL" id="SMFO01000001">
    <property type="protein sequence ID" value="TDE06133.1"/>
    <property type="molecule type" value="Genomic_DNA"/>
</dbReference>
<dbReference type="SUPFAM" id="SSF160574">
    <property type="entry name" value="BT0923-like"/>
    <property type="match status" value="1"/>
</dbReference>
<accession>A0A4R5D7H9</accession>
<evidence type="ECO:0000313" key="1">
    <source>
        <dbReference type="EMBL" id="TDE06133.1"/>
    </source>
</evidence>